<reference evidence="1" key="1">
    <citation type="submission" date="2014-11" db="EMBL/GenBank/DDBJ databases">
        <authorList>
            <person name="Amaro Gonzalez C."/>
        </authorList>
    </citation>
    <scope>NUCLEOTIDE SEQUENCE</scope>
</reference>
<sequence length="50" mass="5363">MRSQMSGAVTAAKRGGWSKSILMPMVLEGDVHEADMGVMLRCPHTFGSVV</sequence>
<reference evidence="1" key="2">
    <citation type="journal article" date="2015" name="Fish Shellfish Immunol.">
        <title>Early steps in the European eel (Anguilla anguilla)-Vibrio vulnificus interaction in the gills: Role of the RtxA13 toxin.</title>
        <authorList>
            <person name="Callol A."/>
            <person name="Pajuelo D."/>
            <person name="Ebbesson L."/>
            <person name="Teles M."/>
            <person name="MacKenzie S."/>
            <person name="Amaro C."/>
        </authorList>
    </citation>
    <scope>NUCLEOTIDE SEQUENCE</scope>
</reference>
<dbReference type="AlphaFoldDB" id="A0A0E9TKG3"/>
<organism evidence="1">
    <name type="scientific">Anguilla anguilla</name>
    <name type="common">European freshwater eel</name>
    <name type="synonym">Muraena anguilla</name>
    <dbReference type="NCBI Taxonomy" id="7936"/>
    <lineage>
        <taxon>Eukaryota</taxon>
        <taxon>Metazoa</taxon>
        <taxon>Chordata</taxon>
        <taxon>Craniata</taxon>
        <taxon>Vertebrata</taxon>
        <taxon>Euteleostomi</taxon>
        <taxon>Actinopterygii</taxon>
        <taxon>Neopterygii</taxon>
        <taxon>Teleostei</taxon>
        <taxon>Anguilliformes</taxon>
        <taxon>Anguillidae</taxon>
        <taxon>Anguilla</taxon>
    </lineage>
</organism>
<evidence type="ECO:0000313" key="1">
    <source>
        <dbReference type="EMBL" id="JAH53952.1"/>
    </source>
</evidence>
<accession>A0A0E9TKG3</accession>
<proteinExistence type="predicted"/>
<name>A0A0E9TKG3_ANGAN</name>
<dbReference type="EMBL" id="GBXM01054625">
    <property type="protein sequence ID" value="JAH53952.1"/>
    <property type="molecule type" value="Transcribed_RNA"/>
</dbReference>
<protein>
    <submittedName>
        <fullName evidence="1">Uncharacterized protein</fullName>
    </submittedName>
</protein>